<organism evidence="1 2">
    <name type="scientific">Entomophthora muscae</name>
    <dbReference type="NCBI Taxonomy" id="34485"/>
    <lineage>
        <taxon>Eukaryota</taxon>
        <taxon>Fungi</taxon>
        <taxon>Fungi incertae sedis</taxon>
        <taxon>Zoopagomycota</taxon>
        <taxon>Entomophthoromycotina</taxon>
        <taxon>Entomophthoromycetes</taxon>
        <taxon>Entomophthorales</taxon>
        <taxon>Entomophthoraceae</taxon>
        <taxon>Entomophthora</taxon>
    </lineage>
</organism>
<proteinExistence type="predicted"/>
<evidence type="ECO:0000313" key="1">
    <source>
        <dbReference type="EMBL" id="KAJ9087689.1"/>
    </source>
</evidence>
<keyword evidence="2" id="KW-1185">Reference proteome</keyword>
<dbReference type="Proteomes" id="UP001165960">
    <property type="component" value="Unassembled WGS sequence"/>
</dbReference>
<dbReference type="EMBL" id="QTSX02000213">
    <property type="protein sequence ID" value="KAJ9087689.1"/>
    <property type="molecule type" value="Genomic_DNA"/>
</dbReference>
<reference evidence="1" key="1">
    <citation type="submission" date="2022-04" db="EMBL/GenBank/DDBJ databases">
        <title>Genome of the entomopathogenic fungus Entomophthora muscae.</title>
        <authorList>
            <person name="Elya C."/>
            <person name="Lovett B.R."/>
            <person name="Lee E."/>
            <person name="Macias A.M."/>
            <person name="Hajek A.E."/>
            <person name="De Bivort B.L."/>
            <person name="Kasson M.T."/>
            <person name="De Fine Licht H.H."/>
            <person name="Stajich J.E."/>
        </authorList>
    </citation>
    <scope>NUCLEOTIDE SEQUENCE</scope>
    <source>
        <strain evidence="1">Berkeley</strain>
    </source>
</reference>
<protein>
    <submittedName>
        <fullName evidence="1">Uncharacterized protein</fullName>
    </submittedName>
</protein>
<evidence type="ECO:0000313" key="2">
    <source>
        <dbReference type="Proteomes" id="UP001165960"/>
    </source>
</evidence>
<sequence length="154" mass="17062">MHQSWENILGHDEKVPSAIQILAAINLLRFSWDHHHGGKTVCVRIVNSLPLGTWAQEWDSNPDPDSLQAAIPMDQGAACLHFPETELLQAEAPTKSQSQNTCTGVTMVVPKKELPKLPNKGRESSSVNFMNLKSSQVTNQIQSPKEKMGFRPNP</sequence>
<gene>
    <name evidence="1" type="ORF">DSO57_1030668</name>
</gene>
<comment type="caution">
    <text evidence="1">The sequence shown here is derived from an EMBL/GenBank/DDBJ whole genome shotgun (WGS) entry which is preliminary data.</text>
</comment>
<accession>A0ACC2ULN8</accession>
<name>A0ACC2ULN8_9FUNG</name>